<name>A0A5C5VDG4_9BACT</name>
<comment type="cofactor">
    <cofactor evidence="1">
        <name>pyridoxal 5'-phosphate</name>
        <dbReference type="ChEBI" id="CHEBI:597326"/>
    </cofactor>
</comment>
<dbReference type="RefSeq" id="WP_146562131.1">
    <property type="nucleotide sequence ID" value="NZ_SIHJ01000001.1"/>
</dbReference>
<dbReference type="GO" id="GO:0019148">
    <property type="term" value="F:D-cysteine desulfhydrase activity"/>
    <property type="evidence" value="ECO:0007669"/>
    <property type="project" value="TreeGrafter"/>
</dbReference>
<comment type="caution">
    <text evidence="7">The sequence shown here is derived from an EMBL/GenBank/DDBJ whole genome shotgun (WGS) entry which is preliminary data.</text>
</comment>
<comment type="similarity">
    <text evidence="2">Belongs to the ACC deaminase/D-cysteine desulfhydrase family.</text>
</comment>
<accession>A0A5C5VDG4</accession>
<feature type="active site" description="Nucleophile" evidence="4">
    <location>
        <position position="74"/>
    </location>
</feature>
<gene>
    <name evidence="7" type="primary">cuyA</name>
    <name evidence="7" type="ORF">KOR34_06460</name>
</gene>
<keyword evidence="7" id="KW-0456">Lyase</keyword>
<dbReference type="PANTHER" id="PTHR43780">
    <property type="entry name" value="1-AMINOCYCLOPROPANE-1-CARBOXYLATE DEAMINASE-RELATED"/>
    <property type="match status" value="1"/>
</dbReference>
<protein>
    <submittedName>
        <fullName evidence="7">L-cysteate sulfo-lyase</fullName>
        <ecNumber evidence="7">4.4.1.25</ecNumber>
    </submittedName>
</protein>
<dbReference type="PANTHER" id="PTHR43780:SF2">
    <property type="entry name" value="1-AMINOCYCLOPROPANE-1-CARBOXYLATE DEAMINASE-RELATED"/>
    <property type="match status" value="1"/>
</dbReference>
<dbReference type="EC" id="4.4.1.25" evidence="7"/>
<dbReference type="InterPro" id="IPR001926">
    <property type="entry name" value="TrpB-like_PALP"/>
</dbReference>
<feature type="domain" description="Tryptophan synthase beta chain-like PALP" evidence="6">
    <location>
        <begin position="10"/>
        <end position="311"/>
    </location>
</feature>
<feature type="modified residue" description="N6-(pyridoxal phosphate)lysine" evidence="5">
    <location>
        <position position="47"/>
    </location>
</feature>
<dbReference type="Proteomes" id="UP000316714">
    <property type="component" value="Unassembled WGS sequence"/>
</dbReference>
<dbReference type="Pfam" id="PF00291">
    <property type="entry name" value="PALP"/>
    <property type="match status" value="1"/>
</dbReference>
<dbReference type="GO" id="GO:0034011">
    <property type="term" value="F:L-cysteate sulfo-lyase activity"/>
    <property type="evidence" value="ECO:0007669"/>
    <property type="project" value="UniProtKB-EC"/>
</dbReference>
<dbReference type="InterPro" id="IPR027278">
    <property type="entry name" value="ACCD_DCysDesulf"/>
</dbReference>
<proteinExistence type="inferred from homology"/>
<evidence type="ECO:0000313" key="7">
    <source>
        <dbReference type="EMBL" id="TWT35752.1"/>
    </source>
</evidence>
<evidence type="ECO:0000256" key="1">
    <source>
        <dbReference type="ARBA" id="ARBA00001933"/>
    </source>
</evidence>
<reference evidence="7 8" key="1">
    <citation type="submission" date="2019-02" db="EMBL/GenBank/DDBJ databases">
        <title>Deep-cultivation of Planctomycetes and their phenomic and genomic characterization uncovers novel biology.</title>
        <authorList>
            <person name="Wiegand S."/>
            <person name="Jogler M."/>
            <person name="Boedeker C."/>
            <person name="Pinto D."/>
            <person name="Vollmers J."/>
            <person name="Rivas-Marin E."/>
            <person name="Kohn T."/>
            <person name="Peeters S.H."/>
            <person name="Heuer A."/>
            <person name="Rast P."/>
            <person name="Oberbeckmann S."/>
            <person name="Bunk B."/>
            <person name="Jeske O."/>
            <person name="Meyerdierks A."/>
            <person name="Storesund J.E."/>
            <person name="Kallscheuer N."/>
            <person name="Luecker S."/>
            <person name="Lage O.M."/>
            <person name="Pohl T."/>
            <person name="Merkel B.J."/>
            <person name="Hornburger P."/>
            <person name="Mueller R.-W."/>
            <person name="Bruemmer F."/>
            <person name="Labrenz M."/>
            <person name="Spormann A.M."/>
            <person name="Op Den Camp H."/>
            <person name="Overmann J."/>
            <person name="Amann R."/>
            <person name="Jetten M.S.M."/>
            <person name="Mascher T."/>
            <person name="Medema M.H."/>
            <person name="Devos D.P."/>
            <person name="Kaster A.-K."/>
            <person name="Ovreas L."/>
            <person name="Rohde M."/>
            <person name="Galperin M.Y."/>
            <person name="Jogler C."/>
        </authorList>
    </citation>
    <scope>NUCLEOTIDE SEQUENCE [LARGE SCALE GENOMIC DNA]</scope>
    <source>
        <strain evidence="7 8">KOR34</strain>
    </source>
</reference>
<dbReference type="Gene3D" id="3.40.50.1100">
    <property type="match status" value="2"/>
</dbReference>
<keyword evidence="8" id="KW-1185">Reference proteome</keyword>
<dbReference type="AlphaFoldDB" id="A0A5C5VDG4"/>
<sequence length="325" mass="33699">MPNPLPRVALANLPTPLHRLPRLSEQLGVDLWIKRDDLTGLATGGNKTRKLEYLIADALEQGADCVITAGGPQSNHCRQTAAAAAQHGLGCHLVLGGEPQPPLGNLLLDHVLGATVHWTAKPNRNARMRSLADELTAAGQRPYVIPIGGSNAIGAVGYAAAFDELMGQATAAGMSFDRVLFPTSSGGTQAGLVLGAKRAAFAGRVTAISIDADPDDQEFLDEVAGIATAAAALLGTDQTIAAGDLDIEYCYLGGGYGVVGDLERNAIGVMGRTEGILLGPVYSGRGFGAMLDLVASGRIAPGERVLYWHTGDESALHAYADDVLS</sequence>
<dbReference type="SUPFAM" id="SSF53686">
    <property type="entry name" value="Tryptophan synthase beta subunit-like PLP-dependent enzymes"/>
    <property type="match status" value="1"/>
</dbReference>
<organism evidence="7 8">
    <name type="scientific">Posidoniimonas corsicana</name>
    <dbReference type="NCBI Taxonomy" id="1938618"/>
    <lineage>
        <taxon>Bacteria</taxon>
        <taxon>Pseudomonadati</taxon>
        <taxon>Planctomycetota</taxon>
        <taxon>Planctomycetia</taxon>
        <taxon>Pirellulales</taxon>
        <taxon>Lacipirellulaceae</taxon>
        <taxon>Posidoniimonas</taxon>
    </lineage>
</organism>
<keyword evidence="3 5" id="KW-0663">Pyridoxal phosphate</keyword>
<dbReference type="PIRSF" id="PIRSF006278">
    <property type="entry name" value="ACCD_DCysDesulf"/>
    <property type="match status" value="1"/>
</dbReference>
<evidence type="ECO:0000256" key="5">
    <source>
        <dbReference type="PIRSR" id="PIRSR006278-2"/>
    </source>
</evidence>
<evidence type="ECO:0000256" key="3">
    <source>
        <dbReference type="ARBA" id="ARBA00022898"/>
    </source>
</evidence>
<dbReference type="EMBL" id="SIHJ01000001">
    <property type="protein sequence ID" value="TWT35752.1"/>
    <property type="molecule type" value="Genomic_DNA"/>
</dbReference>
<evidence type="ECO:0000256" key="4">
    <source>
        <dbReference type="PIRSR" id="PIRSR006278-1"/>
    </source>
</evidence>
<evidence type="ECO:0000313" key="8">
    <source>
        <dbReference type="Proteomes" id="UP000316714"/>
    </source>
</evidence>
<evidence type="ECO:0000256" key="2">
    <source>
        <dbReference type="ARBA" id="ARBA00008639"/>
    </source>
</evidence>
<evidence type="ECO:0000259" key="6">
    <source>
        <dbReference type="Pfam" id="PF00291"/>
    </source>
</evidence>
<dbReference type="InterPro" id="IPR036052">
    <property type="entry name" value="TrpB-like_PALP_sf"/>
</dbReference>
<dbReference type="OrthoDB" id="9801249at2"/>